<proteinExistence type="predicted"/>
<evidence type="ECO:0000313" key="3">
    <source>
        <dbReference type="Proteomes" id="UP001230504"/>
    </source>
</evidence>
<reference evidence="2" key="1">
    <citation type="submission" date="2021-06" db="EMBL/GenBank/DDBJ databases">
        <title>Comparative genomics, transcriptomics and evolutionary studies reveal genomic signatures of adaptation to plant cell wall in hemibiotrophic fungi.</title>
        <authorList>
            <consortium name="DOE Joint Genome Institute"/>
            <person name="Baroncelli R."/>
            <person name="Diaz J.F."/>
            <person name="Benocci T."/>
            <person name="Peng M."/>
            <person name="Battaglia E."/>
            <person name="Haridas S."/>
            <person name="Andreopoulos W."/>
            <person name="Labutti K."/>
            <person name="Pangilinan J."/>
            <person name="Floch G.L."/>
            <person name="Makela M.R."/>
            <person name="Henrissat B."/>
            <person name="Grigoriev I.V."/>
            <person name="Crouch J.A."/>
            <person name="De Vries R.P."/>
            <person name="Sukno S.A."/>
            <person name="Thon M.R."/>
        </authorList>
    </citation>
    <scope>NUCLEOTIDE SEQUENCE</scope>
    <source>
        <strain evidence="2">CBS 125086</strain>
    </source>
</reference>
<evidence type="ECO:0000313" key="2">
    <source>
        <dbReference type="EMBL" id="KAK1580065.1"/>
    </source>
</evidence>
<comment type="caution">
    <text evidence="2">The sequence shown here is derived from an EMBL/GenBank/DDBJ whole genome shotgun (WGS) entry which is preliminary data.</text>
</comment>
<dbReference type="Proteomes" id="UP001230504">
    <property type="component" value="Unassembled WGS sequence"/>
</dbReference>
<name>A0AAD8PTT5_9PEZI</name>
<protein>
    <submittedName>
        <fullName evidence="2">Uncharacterized protein</fullName>
    </submittedName>
</protein>
<keyword evidence="3" id="KW-1185">Reference proteome</keyword>
<sequence>MFAPQGARRKTETRSGTGADGRHHRAPLPPPRAAPPVRDHGLPARRVGSSVVPASAGGGVRIGNVAGRDASLEKTTHKNRTEGERTHKIMLRPQAFRYPDQGVVVIDLRSGGVRSRGEPSRAKRSPDNVWARRRVGSRADFETALRASRTSDQGGIGREGFRPDDDVLTMTRLPTTTYAIFFTGVSAKGEAVGGS</sequence>
<accession>A0AAD8PTT5</accession>
<dbReference type="AlphaFoldDB" id="A0AAD8PTT5"/>
<feature type="compositionally biased region" description="Low complexity" evidence="1">
    <location>
        <begin position="44"/>
        <end position="55"/>
    </location>
</feature>
<feature type="region of interest" description="Disordered" evidence="1">
    <location>
        <begin position="1"/>
        <end position="55"/>
    </location>
</feature>
<dbReference type="GeneID" id="85436626"/>
<dbReference type="EMBL" id="JAHLJV010000059">
    <property type="protein sequence ID" value="KAK1580065.1"/>
    <property type="molecule type" value="Genomic_DNA"/>
</dbReference>
<evidence type="ECO:0000256" key="1">
    <source>
        <dbReference type="SAM" id="MobiDB-lite"/>
    </source>
</evidence>
<gene>
    <name evidence="2" type="ORF">LY79DRAFT_318554</name>
</gene>
<dbReference type="RefSeq" id="XP_060411133.1">
    <property type="nucleotide sequence ID" value="XM_060552386.1"/>
</dbReference>
<organism evidence="2 3">
    <name type="scientific">Colletotrichum navitas</name>
    <dbReference type="NCBI Taxonomy" id="681940"/>
    <lineage>
        <taxon>Eukaryota</taxon>
        <taxon>Fungi</taxon>
        <taxon>Dikarya</taxon>
        <taxon>Ascomycota</taxon>
        <taxon>Pezizomycotina</taxon>
        <taxon>Sordariomycetes</taxon>
        <taxon>Hypocreomycetidae</taxon>
        <taxon>Glomerellales</taxon>
        <taxon>Glomerellaceae</taxon>
        <taxon>Colletotrichum</taxon>
        <taxon>Colletotrichum graminicola species complex</taxon>
    </lineage>
</organism>